<feature type="transmembrane region" description="Helical" evidence="7">
    <location>
        <begin position="108"/>
        <end position="126"/>
    </location>
</feature>
<evidence type="ECO:0000313" key="9">
    <source>
        <dbReference type="EMBL" id="MEQ2430252.1"/>
    </source>
</evidence>
<comment type="caution">
    <text evidence="9">The sequence shown here is derived from an EMBL/GenBank/DDBJ whole genome shotgun (WGS) entry which is preliminary data.</text>
</comment>
<dbReference type="PANTHER" id="PTHR43744">
    <property type="entry name" value="ABC TRANSPORTER PERMEASE PROTEIN MG189-RELATED-RELATED"/>
    <property type="match status" value="1"/>
</dbReference>
<dbReference type="PROSITE" id="PS50928">
    <property type="entry name" value="ABC_TM1"/>
    <property type="match status" value="1"/>
</dbReference>
<sequence>MENKKIRKRNWWLYLIGAVVIIVHIIPIYILVGVAAKSSMDTSSRWIMPAYIEWNNFKEALDGGNMLMALKNTAVITVFSVVFITLIGAFSAYPLARNRSRFNMGVKGFILGIMMIPGLSILVPLYSTMVKIHGISTYWGIIIVLVTFNLPMSIFLFSNFIAGIPEALEEAAFIDGCGPIQAFFRIILPQLKPVVASVVILTGVGCWNDYQFSLYFLQAPKLKTITLAVASYFSQTANNMNAAAASALLGVLPVLVIFVFLQKYFIQGMVDSAVK</sequence>
<feature type="transmembrane region" description="Helical" evidence="7">
    <location>
        <begin position="12"/>
        <end position="36"/>
    </location>
</feature>
<evidence type="ECO:0000313" key="10">
    <source>
        <dbReference type="Proteomes" id="UP001457898"/>
    </source>
</evidence>
<feature type="transmembrane region" description="Helical" evidence="7">
    <location>
        <begin position="138"/>
        <end position="157"/>
    </location>
</feature>
<proteinExistence type="inferred from homology"/>
<dbReference type="InterPro" id="IPR000515">
    <property type="entry name" value="MetI-like"/>
</dbReference>
<keyword evidence="5 7" id="KW-1133">Transmembrane helix</keyword>
<comment type="subcellular location">
    <subcellularLocation>
        <location evidence="1 7">Cell membrane</location>
        <topology evidence="1 7">Multi-pass membrane protein</topology>
    </subcellularLocation>
</comment>
<feature type="domain" description="ABC transmembrane type-1" evidence="8">
    <location>
        <begin position="70"/>
        <end position="261"/>
    </location>
</feature>
<evidence type="ECO:0000259" key="8">
    <source>
        <dbReference type="PROSITE" id="PS50928"/>
    </source>
</evidence>
<keyword evidence="6 7" id="KW-0472">Membrane</keyword>
<evidence type="ECO:0000256" key="4">
    <source>
        <dbReference type="ARBA" id="ARBA00022692"/>
    </source>
</evidence>
<dbReference type="PANTHER" id="PTHR43744:SF12">
    <property type="entry name" value="ABC TRANSPORTER PERMEASE PROTEIN MG189-RELATED"/>
    <property type="match status" value="1"/>
</dbReference>
<protein>
    <submittedName>
        <fullName evidence="9">Carbohydrate ABC transporter permease</fullName>
    </submittedName>
</protein>
<evidence type="ECO:0000256" key="3">
    <source>
        <dbReference type="ARBA" id="ARBA00022475"/>
    </source>
</evidence>
<name>A0ABV1DIQ9_9FIRM</name>
<comment type="similarity">
    <text evidence="7">Belongs to the binding-protein-dependent transport system permease family.</text>
</comment>
<evidence type="ECO:0000256" key="2">
    <source>
        <dbReference type="ARBA" id="ARBA00022448"/>
    </source>
</evidence>
<feature type="transmembrane region" description="Helical" evidence="7">
    <location>
        <begin position="194"/>
        <end position="217"/>
    </location>
</feature>
<dbReference type="Pfam" id="PF00528">
    <property type="entry name" value="BPD_transp_1"/>
    <property type="match status" value="1"/>
</dbReference>
<dbReference type="InterPro" id="IPR035906">
    <property type="entry name" value="MetI-like_sf"/>
</dbReference>
<keyword evidence="3" id="KW-1003">Cell membrane</keyword>
<evidence type="ECO:0000256" key="1">
    <source>
        <dbReference type="ARBA" id="ARBA00004651"/>
    </source>
</evidence>
<dbReference type="EMBL" id="JBBMFP010000003">
    <property type="protein sequence ID" value="MEQ2430252.1"/>
    <property type="molecule type" value="Genomic_DNA"/>
</dbReference>
<evidence type="ECO:0000256" key="7">
    <source>
        <dbReference type="RuleBase" id="RU363032"/>
    </source>
</evidence>
<evidence type="ECO:0000256" key="5">
    <source>
        <dbReference type="ARBA" id="ARBA00022989"/>
    </source>
</evidence>
<keyword evidence="4 7" id="KW-0812">Transmembrane</keyword>
<dbReference type="CDD" id="cd06261">
    <property type="entry name" value="TM_PBP2"/>
    <property type="match status" value="1"/>
</dbReference>
<keyword evidence="10" id="KW-1185">Reference proteome</keyword>
<accession>A0ABV1DIQ9</accession>
<reference evidence="9 10" key="1">
    <citation type="submission" date="2024-03" db="EMBL/GenBank/DDBJ databases">
        <title>Human intestinal bacterial collection.</title>
        <authorList>
            <person name="Pauvert C."/>
            <person name="Hitch T.C.A."/>
            <person name="Clavel T."/>
        </authorList>
    </citation>
    <scope>NUCLEOTIDE SEQUENCE [LARGE SCALE GENOMIC DNA]</scope>
    <source>
        <strain evidence="9 10">CLA-SR-H028</strain>
    </source>
</reference>
<evidence type="ECO:0000256" key="6">
    <source>
        <dbReference type="ARBA" id="ARBA00023136"/>
    </source>
</evidence>
<gene>
    <name evidence="9" type="ORF">WMO65_04470</name>
</gene>
<feature type="transmembrane region" description="Helical" evidence="7">
    <location>
        <begin position="74"/>
        <end position="96"/>
    </location>
</feature>
<keyword evidence="2 7" id="KW-0813">Transport</keyword>
<dbReference type="Gene3D" id="1.10.3720.10">
    <property type="entry name" value="MetI-like"/>
    <property type="match status" value="1"/>
</dbReference>
<dbReference type="Proteomes" id="UP001457898">
    <property type="component" value="Unassembled WGS sequence"/>
</dbReference>
<organism evidence="9 10">
    <name type="scientific">Blautia caccae</name>
    <dbReference type="NCBI Taxonomy" id="3133175"/>
    <lineage>
        <taxon>Bacteria</taxon>
        <taxon>Bacillati</taxon>
        <taxon>Bacillota</taxon>
        <taxon>Clostridia</taxon>
        <taxon>Lachnospirales</taxon>
        <taxon>Lachnospiraceae</taxon>
        <taxon>Blautia</taxon>
    </lineage>
</organism>
<dbReference type="RefSeq" id="WP_033141103.1">
    <property type="nucleotide sequence ID" value="NZ_JBBMFP010000003.1"/>
</dbReference>
<feature type="transmembrane region" description="Helical" evidence="7">
    <location>
        <begin position="242"/>
        <end position="261"/>
    </location>
</feature>
<dbReference type="SUPFAM" id="SSF161098">
    <property type="entry name" value="MetI-like"/>
    <property type="match status" value="1"/>
</dbReference>